<keyword evidence="5" id="KW-1185">Reference proteome</keyword>
<gene>
    <name evidence="4" type="ORF">GCM10009863_16290</name>
</gene>
<evidence type="ECO:0000313" key="4">
    <source>
        <dbReference type="EMBL" id="GAA2603480.1"/>
    </source>
</evidence>
<comment type="caution">
    <text evidence="4">The sequence shown here is derived from an EMBL/GenBank/DDBJ whole genome shotgun (WGS) entry which is preliminary data.</text>
</comment>
<dbReference type="Proteomes" id="UP001501447">
    <property type="component" value="Unassembled WGS sequence"/>
</dbReference>
<dbReference type="PANTHER" id="PTHR48101:SF1">
    <property type="entry name" value="METHYLMALONYL-COA MUTASE, LARGE SUBUNIT"/>
    <property type="match status" value="1"/>
</dbReference>
<dbReference type="EMBL" id="BAAARJ010000004">
    <property type="protein sequence ID" value="GAA2603480.1"/>
    <property type="molecule type" value="Genomic_DNA"/>
</dbReference>
<dbReference type="Pfam" id="PF01642">
    <property type="entry name" value="MM_CoA_mutase"/>
    <property type="match status" value="1"/>
</dbReference>
<organism evidence="4 5">
    <name type="scientific">Streptomyces axinellae</name>
    <dbReference type="NCBI Taxonomy" id="552788"/>
    <lineage>
        <taxon>Bacteria</taxon>
        <taxon>Bacillati</taxon>
        <taxon>Actinomycetota</taxon>
        <taxon>Actinomycetes</taxon>
        <taxon>Kitasatosporales</taxon>
        <taxon>Streptomycetaceae</taxon>
        <taxon>Streptomyces</taxon>
    </lineage>
</organism>
<comment type="subunit">
    <text evidence="1">Heterodimer of an alpha and a beta chain.</text>
</comment>
<dbReference type="InterPro" id="IPR006098">
    <property type="entry name" value="MMCoA_mutase_a_cat"/>
</dbReference>
<evidence type="ECO:0000259" key="3">
    <source>
        <dbReference type="Pfam" id="PF01642"/>
    </source>
</evidence>
<dbReference type="SUPFAM" id="SSF51703">
    <property type="entry name" value="Cobalamin (vitamin B12)-dependent enzymes"/>
    <property type="match status" value="1"/>
</dbReference>
<name>A0ABN3PZD6_9ACTN</name>
<dbReference type="RefSeq" id="WP_344563643.1">
    <property type="nucleotide sequence ID" value="NZ_BAAARJ010000004.1"/>
</dbReference>
<accession>A0ABN3PZD6</accession>
<sequence length="566" mass="62081">MDADAIAQGRLRWQERYDAARKRDADFTTLSGDPVEPVYGPRDGDTVEGFERIGWPGEFPYTRGLYPTGYRGRTWTIRQFAGFGNAEQTNERYKMILKAGGGGLSVAFDMPTLMGRDSDDPRSLGEVGHCGVAIDSAADMEVLFSGIPLGEVTTSMTISGPAVPVFCMYLVAAERQGVDPAVLNGTLQTDIFKEYIAQKEWLFPPEPHLRLIGDLMEHCAQGIPAYKPLSVSGYHIREAGATAAQELAYTLADGFGYVELGLSRGLDVNTFAPGLSFFFDAHLDFFEEIAKFRAARRIWARWMRDVYGATSEKAQWLRFHTQTAGVSLTAQQPYNNVVRTAIEALSAVLGGTNSLHTNALDETLALPSEQAAEIALRTQQVLMEESGVTNVADPLGGSWYVEALTDRIEADAEKIFDQIKERGRRAVPDGQYPVGPITSGLLRGIEDGWFTSEIAESAFTYQRALEKNEKKVVGVNCHTGSVTGDLEILRVSHEVEREQVRALAGRKAGRDEAAVRDTLAAMVEAARSEANMIEPMLAAVRAEATLGEICGVLREEWGDYTEPPVF</sequence>
<evidence type="ECO:0000313" key="5">
    <source>
        <dbReference type="Proteomes" id="UP001501447"/>
    </source>
</evidence>
<feature type="domain" description="Methylmalonyl-CoA mutase alpha/beta chain catalytic" evidence="3">
    <location>
        <begin position="29"/>
        <end position="558"/>
    </location>
</feature>
<evidence type="ECO:0000256" key="1">
    <source>
        <dbReference type="ARBA" id="ARBA00011870"/>
    </source>
</evidence>
<protein>
    <submittedName>
        <fullName evidence="4">Methylmalonyl-CoA mutase family protein</fullName>
    </submittedName>
</protein>
<dbReference type="PANTHER" id="PTHR48101">
    <property type="entry name" value="METHYLMALONYL-COA MUTASE, MITOCHONDRIAL-RELATED"/>
    <property type="match status" value="1"/>
</dbReference>
<keyword evidence="2" id="KW-0413">Isomerase</keyword>
<dbReference type="InterPro" id="IPR006099">
    <property type="entry name" value="MeMalonylCoA_mutase_a/b_cat"/>
</dbReference>
<reference evidence="4 5" key="1">
    <citation type="journal article" date="2019" name="Int. J. Syst. Evol. Microbiol.">
        <title>The Global Catalogue of Microorganisms (GCM) 10K type strain sequencing project: providing services to taxonomists for standard genome sequencing and annotation.</title>
        <authorList>
            <consortium name="The Broad Institute Genomics Platform"/>
            <consortium name="The Broad Institute Genome Sequencing Center for Infectious Disease"/>
            <person name="Wu L."/>
            <person name="Ma J."/>
        </authorList>
    </citation>
    <scope>NUCLEOTIDE SEQUENCE [LARGE SCALE GENOMIC DNA]</scope>
    <source>
        <strain evidence="4 5">JCM 16373</strain>
    </source>
</reference>
<dbReference type="CDD" id="cd03680">
    <property type="entry name" value="MM_CoA_mutase_ICM_like"/>
    <property type="match status" value="1"/>
</dbReference>
<dbReference type="NCBIfam" id="TIGR00641">
    <property type="entry name" value="acid_CoA_mut_N"/>
    <property type="match status" value="1"/>
</dbReference>
<proteinExistence type="predicted"/>
<dbReference type="Gene3D" id="3.20.20.240">
    <property type="entry name" value="Methylmalonyl-CoA mutase"/>
    <property type="match status" value="1"/>
</dbReference>
<dbReference type="InterPro" id="IPR016176">
    <property type="entry name" value="Cbl-dep_enz_cat"/>
</dbReference>
<evidence type="ECO:0000256" key="2">
    <source>
        <dbReference type="ARBA" id="ARBA00023235"/>
    </source>
</evidence>